<evidence type="ECO:0000313" key="2">
    <source>
        <dbReference type="Proteomes" id="UP000531594"/>
    </source>
</evidence>
<keyword evidence="2" id="KW-1185">Reference proteome</keyword>
<evidence type="ECO:0000313" key="1">
    <source>
        <dbReference type="EMBL" id="MBB6445626.1"/>
    </source>
</evidence>
<reference evidence="1 2" key="1">
    <citation type="submission" date="2020-08" db="EMBL/GenBank/DDBJ databases">
        <title>Genomic Encyclopedia of Type Strains, Phase IV (KMG-IV): sequencing the most valuable type-strain genomes for metagenomic binning, comparative biology and taxonomic classification.</title>
        <authorList>
            <person name="Goeker M."/>
        </authorList>
    </citation>
    <scope>NUCLEOTIDE SEQUENCE [LARGE SCALE GENOMIC DNA]</scope>
    <source>
        <strain evidence="1 2">DSM 5391</strain>
    </source>
</reference>
<comment type="caution">
    <text evidence="1">The sequence shown here is derived from an EMBL/GenBank/DDBJ whole genome shotgun (WGS) entry which is preliminary data.</text>
</comment>
<dbReference type="RefSeq" id="WP_184525855.1">
    <property type="nucleotide sequence ID" value="NZ_JACHGK010000007.1"/>
</dbReference>
<protein>
    <submittedName>
        <fullName evidence="1">Uncharacterized protein</fullName>
    </submittedName>
</protein>
<proteinExistence type="predicted"/>
<organism evidence="1 2">
    <name type="scientific">Bacillus benzoevorans</name>
    <dbReference type="NCBI Taxonomy" id="1456"/>
    <lineage>
        <taxon>Bacteria</taxon>
        <taxon>Bacillati</taxon>
        <taxon>Bacillota</taxon>
        <taxon>Bacilli</taxon>
        <taxon>Bacillales</taxon>
        <taxon>Bacillaceae</taxon>
        <taxon>Bacillus</taxon>
    </lineage>
</organism>
<dbReference type="AlphaFoldDB" id="A0A7X0HU60"/>
<gene>
    <name evidence="1" type="ORF">HNR53_002251</name>
</gene>
<sequence>MQNKLKDKFPEWCFNNEQGQNSLILTDDLDSLLGCAIEKFVKGNDINYFYSFKSLNVADRTDKRKAIGIDLALHKGKSWCNHVVRINEDDYVNPQTANINALLKIHSGNYFKKYAMSTVLTMWSFYNLPLPETKEGKMLLLCIDSGYLGHYSDSFKDVHTAYLKLLGFEELIDLLNKTHKFEYEMLQGKYNTKAKIKLNNDGYLQTNLPLAELQGLFGIPLELPTQQFTKMFQFQDDIGSTYSIRSKEQIDKRIISFALTGSKKFKYTYA</sequence>
<accession>A0A7X0HU60</accession>
<name>A0A7X0HU60_9BACI</name>
<dbReference type="Proteomes" id="UP000531594">
    <property type="component" value="Unassembled WGS sequence"/>
</dbReference>
<dbReference type="EMBL" id="JACHGK010000007">
    <property type="protein sequence ID" value="MBB6445626.1"/>
    <property type="molecule type" value="Genomic_DNA"/>
</dbReference>